<reference evidence="2" key="1">
    <citation type="journal article" date="2023" name="Nat. Plants">
        <title>Single-cell RNA sequencing provides a high-resolution roadmap for understanding the multicellular compartmentation of specialized metabolism.</title>
        <authorList>
            <person name="Sun S."/>
            <person name="Shen X."/>
            <person name="Li Y."/>
            <person name="Li Y."/>
            <person name="Wang S."/>
            <person name="Li R."/>
            <person name="Zhang H."/>
            <person name="Shen G."/>
            <person name="Guo B."/>
            <person name="Wei J."/>
            <person name="Xu J."/>
            <person name="St-Pierre B."/>
            <person name="Chen S."/>
            <person name="Sun C."/>
        </authorList>
    </citation>
    <scope>NUCLEOTIDE SEQUENCE [LARGE SCALE GENOMIC DNA]</scope>
</reference>
<dbReference type="Proteomes" id="UP001060085">
    <property type="component" value="Linkage Group LG02"/>
</dbReference>
<protein>
    <submittedName>
        <fullName evidence="1">Uncharacterized protein</fullName>
    </submittedName>
</protein>
<dbReference type="EMBL" id="CM044702">
    <property type="protein sequence ID" value="KAI5677297.1"/>
    <property type="molecule type" value="Genomic_DNA"/>
</dbReference>
<organism evidence="1 2">
    <name type="scientific">Catharanthus roseus</name>
    <name type="common">Madagascar periwinkle</name>
    <name type="synonym">Vinca rosea</name>
    <dbReference type="NCBI Taxonomy" id="4058"/>
    <lineage>
        <taxon>Eukaryota</taxon>
        <taxon>Viridiplantae</taxon>
        <taxon>Streptophyta</taxon>
        <taxon>Embryophyta</taxon>
        <taxon>Tracheophyta</taxon>
        <taxon>Spermatophyta</taxon>
        <taxon>Magnoliopsida</taxon>
        <taxon>eudicotyledons</taxon>
        <taxon>Gunneridae</taxon>
        <taxon>Pentapetalae</taxon>
        <taxon>asterids</taxon>
        <taxon>lamiids</taxon>
        <taxon>Gentianales</taxon>
        <taxon>Apocynaceae</taxon>
        <taxon>Rauvolfioideae</taxon>
        <taxon>Vinceae</taxon>
        <taxon>Catharanthinae</taxon>
        <taxon>Catharanthus</taxon>
    </lineage>
</organism>
<gene>
    <name evidence="1" type="ORF">M9H77_08247</name>
</gene>
<comment type="caution">
    <text evidence="1">The sequence shown here is derived from an EMBL/GenBank/DDBJ whole genome shotgun (WGS) entry which is preliminary data.</text>
</comment>
<accession>A0ACC0BXF8</accession>
<evidence type="ECO:0000313" key="2">
    <source>
        <dbReference type="Proteomes" id="UP001060085"/>
    </source>
</evidence>
<evidence type="ECO:0000313" key="1">
    <source>
        <dbReference type="EMBL" id="KAI5677297.1"/>
    </source>
</evidence>
<sequence length="346" mass="39292">MLDRSPMKNEAMVFAVDSRIRCKESCPIIASFNSIGLTHHRKASLESSQIISPIHVHLISKRRKDEKKRALSQAAYSRTVRGSSKVIGWSESEVWDMFGVSSINHPDLRRISTDYGFEGHPLRKDLPLSGYVEVRYDDPEKRVRVSCRLSVKLCRLLVTIERCAAGLLKHGMLNVGNQILFKDSIDPPILPIHEIRMDGNQGLAPHGRKRRRYSEERQIDSFFYRGPWKPYTANLKQLGYTLPVYQPGKTKLLRSTDRELWGSMGPLTSSYVLCGSREANEGQLEARNPFDLHTFPLGNVHIAAFYVYEDEARHKVRDLAISNVAPIPNQRATAVPIKKMVVTTGR</sequence>
<keyword evidence="2" id="KW-1185">Reference proteome</keyword>
<name>A0ACC0BXF8_CATRO</name>
<proteinExistence type="predicted"/>